<dbReference type="InterPro" id="IPR046670">
    <property type="entry name" value="DUF6540"/>
</dbReference>
<sequence length="286" mass="32294">MVAIGDVSSENVLDYTGDGKQTIDTTPRDNIERVAAQVPPPRISANFMVPVNNTTNRRCQEWTTDFIRRLIQLQYVRKDALNIVEAHRDPPNFGIGLQSVAPQRSRQGAVRLVTLTEEESPWVKTGGLQELRSAILVILSGYAYSILEMHLLQVIGTTFVDRKNSASTVEGFQKAAEEMKRKSHSIWVFPESHRSNFQTPDLLPFKKGAFHIAIQSRLPIIPIVANNYSNLISWQGHRFDSGDIFVRVMDPIETKGLKASDAEDLLERTRAAMERELVELTKRALR</sequence>
<dbReference type="SUPFAM" id="SSF69593">
    <property type="entry name" value="Glycerol-3-phosphate (1)-acyltransferase"/>
    <property type="match status" value="1"/>
</dbReference>
<dbReference type="InterPro" id="IPR002123">
    <property type="entry name" value="Plipid/glycerol_acylTrfase"/>
</dbReference>
<dbReference type="Pfam" id="PF20174">
    <property type="entry name" value="DUF6540"/>
    <property type="match status" value="1"/>
</dbReference>
<dbReference type="Pfam" id="PF01553">
    <property type="entry name" value="Acyltransferase"/>
    <property type="match status" value="1"/>
</dbReference>
<accession>A0A3E2HIS4</accession>
<dbReference type="SMART" id="SM00563">
    <property type="entry name" value="PlsC"/>
    <property type="match status" value="1"/>
</dbReference>
<dbReference type="EMBL" id="NCSJ02000039">
    <property type="protein sequence ID" value="RFU33205.1"/>
    <property type="molecule type" value="Genomic_DNA"/>
</dbReference>
<evidence type="ECO:0000259" key="3">
    <source>
        <dbReference type="SMART" id="SM00563"/>
    </source>
</evidence>
<dbReference type="CDD" id="cd07989">
    <property type="entry name" value="LPLAT_AGPAT-like"/>
    <property type="match status" value="1"/>
</dbReference>
<keyword evidence="1" id="KW-0808">Transferase</keyword>
<organism evidence="4 5">
    <name type="scientific">Scytalidium lignicola</name>
    <name type="common">Hyphomycete</name>
    <dbReference type="NCBI Taxonomy" id="5539"/>
    <lineage>
        <taxon>Eukaryota</taxon>
        <taxon>Fungi</taxon>
        <taxon>Dikarya</taxon>
        <taxon>Ascomycota</taxon>
        <taxon>Pezizomycotina</taxon>
        <taxon>Leotiomycetes</taxon>
        <taxon>Leotiomycetes incertae sedis</taxon>
        <taxon>Scytalidium</taxon>
    </lineage>
</organism>
<dbReference type="GO" id="GO:0005783">
    <property type="term" value="C:endoplasmic reticulum"/>
    <property type="evidence" value="ECO:0007669"/>
    <property type="project" value="TreeGrafter"/>
</dbReference>
<dbReference type="OrthoDB" id="1658288at2759"/>
<feature type="non-terminal residue" evidence="4">
    <location>
        <position position="1"/>
    </location>
</feature>
<keyword evidence="2" id="KW-0012">Acyltransferase</keyword>
<dbReference type="Proteomes" id="UP000258309">
    <property type="component" value="Unassembled WGS sequence"/>
</dbReference>
<evidence type="ECO:0000256" key="2">
    <source>
        <dbReference type="ARBA" id="ARBA00023315"/>
    </source>
</evidence>
<dbReference type="GO" id="GO:0003841">
    <property type="term" value="F:1-acylglycerol-3-phosphate O-acyltransferase activity"/>
    <property type="evidence" value="ECO:0007669"/>
    <property type="project" value="TreeGrafter"/>
</dbReference>
<gene>
    <name evidence="4" type="ORF">B7463_g3144</name>
</gene>
<dbReference type="PANTHER" id="PTHR10434">
    <property type="entry name" value="1-ACYL-SN-GLYCEROL-3-PHOSPHATE ACYLTRANSFERASE"/>
    <property type="match status" value="1"/>
</dbReference>
<feature type="non-terminal residue" evidence="4">
    <location>
        <position position="286"/>
    </location>
</feature>
<name>A0A3E2HIS4_SCYLI</name>
<dbReference type="AlphaFoldDB" id="A0A3E2HIS4"/>
<feature type="domain" description="Phospholipid/glycerol acyltransferase" evidence="3">
    <location>
        <begin position="134"/>
        <end position="228"/>
    </location>
</feature>
<dbReference type="STRING" id="5539.A0A3E2HIS4"/>
<protein>
    <recommendedName>
        <fullName evidence="3">Phospholipid/glycerol acyltransferase domain-containing protein</fullName>
    </recommendedName>
</protein>
<dbReference type="PANTHER" id="PTHR10434:SF11">
    <property type="entry name" value="1-ACYL-SN-GLYCEROL-3-PHOSPHATE ACYLTRANSFERASE"/>
    <property type="match status" value="1"/>
</dbReference>
<proteinExistence type="predicted"/>
<comment type="caution">
    <text evidence="4">The sequence shown here is derived from an EMBL/GenBank/DDBJ whole genome shotgun (WGS) entry which is preliminary data.</text>
</comment>
<evidence type="ECO:0000256" key="1">
    <source>
        <dbReference type="ARBA" id="ARBA00022679"/>
    </source>
</evidence>
<evidence type="ECO:0000313" key="4">
    <source>
        <dbReference type="EMBL" id="RFU33205.1"/>
    </source>
</evidence>
<keyword evidence="5" id="KW-1185">Reference proteome</keyword>
<dbReference type="GO" id="GO:0006654">
    <property type="term" value="P:phosphatidic acid biosynthetic process"/>
    <property type="evidence" value="ECO:0007669"/>
    <property type="project" value="TreeGrafter"/>
</dbReference>
<reference evidence="4 5" key="1">
    <citation type="submission" date="2018-05" db="EMBL/GenBank/DDBJ databases">
        <title>Draft genome sequence of Scytalidium lignicola DSM 105466, a ubiquitous saprotrophic fungus.</title>
        <authorList>
            <person name="Buettner E."/>
            <person name="Gebauer A.M."/>
            <person name="Hofrichter M."/>
            <person name="Liers C."/>
            <person name="Kellner H."/>
        </authorList>
    </citation>
    <scope>NUCLEOTIDE SEQUENCE [LARGE SCALE GENOMIC DNA]</scope>
    <source>
        <strain evidence="4 5">DSM 105466</strain>
    </source>
</reference>
<evidence type="ECO:0000313" key="5">
    <source>
        <dbReference type="Proteomes" id="UP000258309"/>
    </source>
</evidence>